<protein>
    <submittedName>
        <fullName evidence="3">Spore germination protein</fullName>
    </submittedName>
</protein>
<accession>A0A1I8BTI3</accession>
<dbReference type="WBParaSite" id="MhA1_Contig58.frz3.gene13">
    <property type="protein sequence ID" value="MhA1_Contig58.frz3.gene13"/>
    <property type="gene ID" value="MhA1_Contig58.frz3.gene13"/>
</dbReference>
<proteinExistence type="predicted"/>
<evidence type="ECO:0000313" key="3">
    <source>
        <dbReference type="WBParaSite" id="MhA1_Contig58.frz3.gene13"/>
    </source>
</evidence>
<feature type="region of interest" description="Disordered" evidence="1">
    <location>
        <begin position="29"/>
        <end position="56"/>
    </location>
</feature>
<organism evidence="2 3">
    <name type="scientific">Meloidogyne hapla</name>
    <name type="common">Root-knot nematode worm</name>
    <dbReference type="NCBI Taxonomy" id="6305"/>
    <lineage>
        <taxon>Eukaryota</taxon>
        <taxon>Metazoa</taxon>
        <taxon>Ecdysozoa</taxon>
        <taxon>Nematoda</taxon>
        <taxon>Chromadorea</taxon>
        <taxon>Rhabditida</taxon>
        <taxon>Tylenchina</taxon>
        <taxon>Tylenchomorpha</taxon>
        <taxon>Tylenchoidea</taxon>
        <taxon>Meloidogynidae</taxon>
        <taxon>Meloidogyninae</taxon>
        <taxon>Meloidogyne</taxon>
    </lineage>
</organism>
<keyword evidence="2" id="KW-1185">Reference proteome</keyword>
<dbReference type="Proteomes" id="UP000095281">
    <property type="component" value="Unplaced"/>
</dbReference>
<name>A0A1I8BTI3_MELHA</name>
<evidence type="ECO:0000313" key="2">
    <source>
        <dbReference type="Proteomes" id="UP000095281"/>
    </source>
</evidence>
<evidence type="ECO:0000256" key="1">
    <source>
        <dbReference type="SAM" id="MobiDB-lite"/>
    </source>
</evidence>
<reference evidence="3" key="1">
    <citation type="submission" date="2016-11" db="UniProtKB">
        <authorList>
            <consortium name="WormBaseParasite"/>
        </authorList>
    </citation>
    <scope>IDENTIFICATION</scope>
</reference>
<sequence length="56" mass="6220">MMKDIVYNPEFKEMVIYQGKQILPQNRQINHLLNENHGGESSGQESSSGGNGNDGK</sequence>
<dbReference type="AlphaFoldDB" id="A0A1I8BTI3"/>